<organism evidence="1 2">
    <name type="scientific">Pseudoalteromonas luteoviolacea</name>
    <dbReference type="NCBI Taxonomy" id="43657"/>
    <lineage>
        <taxon>Bacteria</taxon>
        <taxon>Pseudomonadati</taxon>
        <taxon>Pseudomonadota</taxon>
        <taxon>Gammaproteobacteria</taxon>
        <taxon>Alteromonadales</taxon>
        <taxon>Pseudoalteromonadaceae</taxon>
        <taxon>Pseudoalteromonas</taxon>
    </lineage>
</organism>
<accession>A0A0C1QG15</accession>
<dbReference type="OrthoDB" id="6285109at2"/>
<evidence type="ECO:0000313" key="2">
    <source>
        <dbReference type="Proteomes" id="UP000031327"/>
    </source>
</evidence>
<dbReference type="RefSeq" id="WP_039608553.1">
    <property type="nucleotide sequence ID" value="NZ_JWIC01000004.1"/>
</dbReference>
<dbReference type="EMBL" id="JWIC01000004">
    <property type="protein sequence ID" value="KID58260.1"/>
    <property type="molecule type" value="Genomic_DNA"/>
</dbReference>
<dbReference type="AlphaFoldDB" id="A0A0C1QG15"/>
<dbReference type="Proteomes" id="UP000031327">
    <property type="component" value="Unassembled WGS sequence"/>
</dbReference>
<protein>
    <submittedName>
        <fullName evidence="1">Uncharacterized protein</fullName>
    </submittedName>
</protein>
<comment type="caution">
    <text evidence="1">The sequence shown here is derived from an EMBL/GenBank/DDBJ whole genome shotgun (WGS) entry which is preliminary data.</text>
</comment>
<name>A0A0C1QG15_9GAMM</name>
<proteinExistence type="predicted"/>
<reference evidence="1 2" key="1">
    <citation type="submission" date="2014-12" db="EMBL/GenBank/DDBJ databases">
        <title>Draft Genome Sequence of Pseudoalteromonas luteoviolacea HI1.</title>
        <authorList>
            <person name="Asahina A.Y."/>
            <person name="Hadfield M.G."/>
        </authorList>
    </citation>
    <scope>NUCLEOTIDE SEQUENCE [LARGE SCALE GENOMIC DNA]</scope>
    <source>
        <strain evidence="1 2">HI1</strain>
    </source>
</reference>
<sequence length="298" mass="32657">MSLEQDITRVVEAAEKLSDIVDTKIEDIDARVAQKAIEIDQKNAAVESRLTAKEQAVDAKIQAFQKALPLAPNTLVDSKYFNSICEANNTPTDILTAHKAPWTSFLHDGTEGSGTVTRLTLDKLDEYGLTPNQDFQSRGIGSKNHGGEHYYGSNYRVLLIDIEITKGRTNDADNGYFFVLSQGCDTHVGWSKGEFLTQASCWINVLESSGTIRFHPSSNRSAQITCDHTDVGKGWQYKHAVRQGWGGCHQPLFVGLGKMKVAICLPYVGTGNHGDNMVWADSVGFPYTHTDAAGYVGV</sequence>
<gene>
    <name evidence="1" type="ORF">JF50_06160</name>
</gene>
<evidence type="ECO:0000313" key="1">
    <source>
        <dbReference type="EMBL" id="KID58260.1"/>
    </source>
</evidence>